<keyword evidence="4" id="KW-1185">Reference proteome</keyword>
<gene>
    <name evidence="3" type="ORF">MEDL_26132</name>
</gene>
<dbReference type="Proteomes" id="UP000683360">
    <property type="component" value="Unassembled WGS sequence"/>
</dbReference>
<dbReference type="SUPFAM" id="SSF88723">
    <property type="entry name" value="PIN domain-like"/>
    <property type="match status" value="1"/>
</dbReference>
<protein>
    <submittedName>
        <fullName evidence="3">Uncharacterized protein</fullName>
    </submittedName>
</protein>
<evidence type="ECO:0000256" key="1">
    <source>
        <dbReference type="ARBA" id="ARBA00007398"/>
    </source>
</evidence>
<sequence length="731" mass="83998">MGIPGLTTLIDDNLQLLQDYQLHHSKVIIDGNNLYHLLFYSYNVGYTHGGDYDKFSRKIKEFFDILKSCDIEPYIILDGGYEPDDRKLKTTLERATKRILLSGAIINSDRGKILPILSYEVFMTALDNLGIPHVTCDFEADNQIAILANDFKCPVISFDSDFYVLNLTDGFIPFDSVNFEVQPTVKDSEGNEFKYLPVKRYFTKNFISCFPELDKEVLPLMATVLGNDYVNIHTFEEFYSALKIPKHAPLGITVTRTHTKMMKIMNWLESLKSIESGVNRLILSVKPERRDGVKELIKKSMDAYTNITTYRSFSLYDFFTNNLNKEEPSKNYQTSSYNKNTIPSWFIDFHRQGKMPPFMQNTLVLHRNILQCQVEEIKMPSSYSCSTDLRQILYSILLRDELKNFACTEISKKFCVEEYDRQDGQKNVKKNLIEIIPSVEGYGDLPGLGEIEDMKCSRKRELLCKVFNLNFNQSNEEIISDDIILFIMAVIFWIRNADPKTNLHSVKTILVCWVALSARTFTEEEDKNDSTINASFTKSTLDQREKLKKNLEKYFHAPQHTVKHPIDISIIHGFAQFQSCFLSTTHLNQILGFPFPPVNPSSIFCGSFLYNFCKDLQTRSIPDLFISEMLVKQSPALSLFQNLMLFILSRVDEGQCLKTVASSNKRSRNRKKKKSGMTVDKKIDSEDDESPNIDEITDKSTVRKVKTNIKAACELSNRFNFLDIGDSDSDS</sequence>
<dbReference type="PANTHER" id="PTHR15665:SF1">
    <property type="entry name" value="PROTEIN ASTEROID HOMOLOG 1"/>
    <property type="match status" value="1"/>
</dbReference>
<name>A0A8S3RZF9_MYTED</name>
<evidence type="ECO:0000256" key="2">
    <source>
        <dbReference type="SAM" id="MobiDB-lite"/>
    </source>
</evidence>
<dbReference type="InterPro" id="IPR026832">
    <property type="entry name" value="Asteroid"/>
</dbReference>
<proteinExistence type="inferred from homology"/>
<organism evidence="3 4">
    <name type="scientific">Mytilus edulis</name>
    <name type="common">Blue mussel</name>
    <dbReference type="NCBI Taxonomy" id="6550"/>
    <lineage>
        <taxon>Eukaryota</taxon>
        <taxon>Metazoa</taxon>
        <taxon>Spiralia</taxon>
        <taxon>Lophotrochozoa</taxon>
        <taxon>Mollusca</taxon>
        <taxon>Bivalvia</taxon>
        <taxon>Autobranchia</taxon>
        <taxon>Pteriomorphia</taxon>
        <taxon>Mytilida</taxon>
        <taxon>Mytiloidea</taxon>
        <taxon>Mytilidae</taxon>
        <taxon>Mytilinae</taxon>
        <taxon>Mytilus</taxon>
    </lineage>
</organism>
<feature type="region of interest" description="Disordered" evidence="2">
    <location>
        <begin position="667"/>
        <end position="697"/>
    </location>
</feature>
<reference evidence="3" key="1">
    <citation type="submission" date="2021-03" db="EMBL/GenBank/DDBJ databases">
        <authorList>
            <person name="Bekaert M."/>
        </authorList>
    </citation>
    <scope>NUCLEOTIDE SEQUENCE</scope>
</reference>
<dbReference type="PANTHER" id="PTHR15665">
    <property type="entry name" value="ASTEROID PROTEIN"/>
    <property type="match status" value="1"/>
</dbReference>
<comment type="caution">
    <text evidence="3">The sequence shown here is derived from an EMBL/GenBank/DDBJ whole genome shotgun (WGS) entry which is preliminary data.</text>
</comment>
<dbReference type="Gene3D" id="3.40.50.1010">
    <property type="entry name" value="5'-nuclease"/>
    <property type="match status" value="1"/>
</dbReference>
<dbReference type="EMBL" id="CAJPWZ010001290">
    <property type="protein sequence ID" value="CAG2212116.1"/>
    <property type="molecule type" value="Genomic_DNA"/>
</dbReference>
<dbReference type="InterPro" id="IPR029060">
    <property type="entry name" value="PIN-like_dom_sf"/>
</dbReference>
<dbReference type="AlphaFoldDB" id="A0A8S3RZF9"/>
<comment type="similarity">
    <text evidence="1">Belongs to the asteroid family.</text>
</comment>
<evidence type="ECO:0000313" key="4">
    <source>
        <dbReference type="Proteomes" id="UP000683360"/>
    </source>
</evidence>
<accession>A0A8S3RZF9</accession>
<evidence type="ECO:0000313" key="3">
    <source>
        <dbReference type="EMBL" id="CAG2212116.1"/>
    </source>
</evidence>
<dbReference type="OrthoDB" id="25987at2759"/>